<feature type="region of interest" description="Disordered" evidence="1">
    <location>
        <begin position="1"/>
        <end position="31"/>
    </location>
</feature>
<gene>
    <name evidence="2" type="ORF">FBZ88_11488</name>
</gene>
<evidence type="ECO:0000313" key="2">
    <source>
        <dbReference type="EMBL" id="TWB23165.1"/>
    </source>
</evidence>
<dbReference type="InterPro" id="IPR047706">
    <property type="entry name" value="BCAM0308-like"/>
</dbReference>
<dbReference type="NCBIfam" id="NF040826">
    <property type="entry name" value="lxa_BCAM0308"/>
    <property type="match status" value="1"/>
</dbReference>
<dbReference type="EMBL" id="VITO01000014">
    <property type="protein sequence ID" value="TWB23165.1"/>
    <property type="molecule type" value="Genomic_DNA"/>
</dbReference>
<comment type="caution">
    <text evidence="2">The sequence shown here is derived from an EMBL/GenBank/DDBJ whole genome shotgun (WGS) entry which is preliminary data.</text>
</comment>
<dbReference type="AlphaFoldDB" id="A0A560FNH1"/>
<dbReference type="RefSeq" id="WP_281290151.1">
    <property type="nucleotide sequence ID" value="NZ_JAYNFR010000019.1"/>
</dbReference>
<keyword evidence="3" id="KW-1185">Reference proteome</keyword>
<evidence type="ECO:0000313" key="3">
    <source>
        <dbReference type="Proteomes" id="UP000316545"/>
    </source>
</evidence>
<name>A0A560FNH1_9PROT</name>
<dbReference type="Proteomes" id="UP000316545">
    <property type="component" value="Unassembled WGS sequence"/>
</dbReference>
<evidence type="ECO:0000256" key="1">
    <source>
        <dbReference type="SAM" id="MobiDB-lite"/>
    </source>
</evidence>
<accession>A0A560FNH1</accession>
<organism evidence="2 3">
    <name type="scientific">Nitrospirillum amazonense</name>
    <dbReference type="NCBI Taxonomy" id="28077"/>
    <lineage>
        <taxon>Bacteria</taxon>
        <taxon>Pseudomonadati</taxon>
        <taxon>Pseudomonadota</taxon>
        <taxon>Alphaproteobacteria</taxon>
        <taxon>Rhodospirillales</taxon>
        <taxon>Azospirillaceae</taxon>
        <taxon>Nitrospirillum</taxon>
    </lineage>
</organism>
<protein>
    <recommendedName>
        <fullName evidence="4">ATPase</fullName>
    </recommendedName>
</protein>
<sequence>MKASDQPAVPSRGRRISGRAQNPASNDPYHSVEKMPDGTCCPDCGAVFSEGRWHWGECAALGPAQTCPACRRIREGAAGGILTLKGDFVRAKQQELLSLIHHQEELEKAEHALNRIMDIAVDDDGITVRTTDPRLVCRMGDALERAYEGALEIHHDEDGFFARVAWERA</sequence>
<reference evidence="2 3" key="1">
    <citation type="submission" date="2019-06" db="EMBL/GenBank/DDBJ databases">
        <title>Genomic Encyclopedia of Type Strains, Phase IV (KMG-V): Genome sequencing to study the core and pangenomes of soil and plant-associated prokaryotes.</title>
        <authorList>
            <person name="Whitman W."/>
        </authorList>
    </citation>
    <scope>NUCLEOTIDE SEQUENCE [LARGE SCALE GENOMIC DNA]</scope>
    <source>
        <strain evidence="2 3">BR 11865</strain>
    </source>
</reference>
<evidence type="ECO:0008006" key="4">
    <source>
        <dbReference type="Google" id="ProtNLM"/>
    </source>
</evidence>
<proteinExistence type="predicted"/>